<gene>
    <name evidence="1" type="ORF">WJ68_16205</name>
</gene>
<organism evidence="1 2">
    <name type="scientific">Burkholderia ubonensis</name>
    <dbReference type="NCBI Taxonomy" id="101571"/>
    <lineage>
        <taxon>Bacteria</taxon>
        <taxon>Pseudomonadati</taxon>
        <taxon>Pseudomonadota</taxon>
        <taxon>Betaproteobacteria</taxon>
        <taxon>Burkholderiales</taxon>
        <taxon>Burkholderiaceae</taxon>
        <taxon>Burkholderia</taxon>
        <taxon>Burkholderia cepacia complex</taxon>
    </lineage>
</organism>
<dbReference type="RefSeq" id="WP_060040297.1">
    <property type="nucleotide sequence ID" value="NZ_LPAD01000071.1"/>
</dbReference>
<dbReference type="EMBL" id="LPAD01000071">
    <property type="protein sequence ID" value="KVN83453.1"/>
    <property type="molecule type" value="Genomic_DNA"/>
</dbReference>
<evidence type="ECO:0000313" key="1">
    <source>
        <dbReference type="EMBL" id="KVN83453.1"/>
    </source>
</evidence>
<dbReference type="AlphaFoldDB" id="A0ABD4E012"/>
<sequence>MTIKIEVEALRMVMQLNRDAVDMKVPMLDEFKLHFMRNRRRILENYRLQGTGMLMAMDALRSDDDDKDLAELKAEVVRYQDWVIDEIGKIDALKEDLS</sequence>
<accession>A0ABD4E012</accession>
<dbReference type="Proteomes" id="UP000057910">
    <property type="component" value="Unassembled WGS sequence"/>
</dbReference>
<reference evidence="1 2" key="1">
    <citation type="submission" date="2015-11" db="EMBL/GenBank/DDBJ databases">
        <title>Expanding the genomic diversity of Burkholderia species for the development of highly accurate diagnostics.</title>
        <authorList>
            <person name="Sahl J."/>
            <person name="Keim P."/>
            <person name="Wagner D."/>
        </authorList>
    </citation>
    <scope>NUCLEOTIDE SEQUENCE [LARGE SCALE GENOMIC DNA]</scope>
    <source>
        <strain evidence="1 2">MSMB1585WGS</strain>
    </source>
</reference>
<proteinExistence type="predicted"/>
<comment type="caution">
    <text evidence="1">The sequence shown here is derived from an EMBL/GenBank/DDBJ whole genome shotgun (WGS) entry which is preliminary data.</text>
</comment>
<protein>
    <submittedName>
        <fullName evidence="1">Uncharacterized protein</fullName>
    </submittedName>
</protein>
<name>A0ABD4E012_9BURK</name>
<evidence type="ECO:0000313" key="2">
    <source>
        <dbReference type="Proteomes" id="UP000057910"/>
    </source>
</evidence>